<organism evidence="1 2">
    <name type="scientific">Russula ochroleuca</name>
    <dbReference type="NCBI Taxonomy" id="152965"/>
    <lineage>
        <taxon>Eukaryota</taxon>
        <taxon>Fungi</taxon>
        <taxon>Dikarya</taxon>
        <taxon>Basidiomycota</taxon>
        <taxon>Agaricomycotina</taxon>
        <taxon>Agaricomycetes</taxon>
        <taxon>Russulales</taxon>
        <taxon>Russulaceae</taxon>
        <taxon>Russula</taxon>
    </lineage>
</organism>
<feature type="non-terminal residue" evidence="1">
    <location>
        <position position="1"/>
    </location>
</feature>
<keyword evidence="2" id="KW-1185">Reference proteome</keyword>
<accession>A0A9P5JWH8</accession>
<dbReference type="OrthoDB" id="2641892at2759"/>
<feature type="non-terminal residue" evidence="1">
    <location>
        <position position="52"/>
    </location>
</feature>
<dbReference type="EMBL" id="WHVB01000037">
    <property type="protein sequence ID" value="KAF8467081.1"/>
    <property type="molecule type" value="Genomic_DNA"/>
</dbReference>
<name>A0A9P5JWH8_9AGAM</name>
<protein>
    <recommendedName>
        <fullName evidence="3">ATP-dependent DNA helicase</fullName>
    </recommendedName>
</protein>
<evidence type="ECO:0000313" key="2">
    <source>
        <dbReference type="Proteomes" id="UP000759537"/>
    </source>
</evidence>
<reference evidence="1" key="1">
    <citation type="submission" date="2019-10" db="EMBL/GenBank/DDBJ databases">
        <authorList>
            <consortium name="DOE Joint Genome Institute"/>
            <person name="Kuo A."/>
            <person name="Miyauchi S."/>
            <person name="Kiss E."/>
            <person name="Drula E."/>
            <person name="Kohler A."/>
            <person name="Sanchez-Garcia M."/>
            <person name="Andreopoulos B."/>
            <person name="Barry K.W."/>
            <person name="Bonito G."/>
            <person name="Buee M."/>
            <person name="Carver A."/>
            <person name="Chen C."/>
            <person name="Cichocki N."/>
            <person name="Clum A."/>
            <person name="Culley D."/>
            <person name="Crous P.W."/>
            <person name="Fauchery L."/>
            <person name="Girlanda M."/>
            <person name="Hayes R."/>
            <person name="Keri Z."/>
            <person name="LaButti K."/>
            <person name="Lipzen A."/>
            <person name="Lombard V."/>
            <person name="Magnuson J."/>
            <person name="Maillard F."/>
            <person name="Morin E."/>
            <person name="Murat C."/>
            <person name="Nolan M."/>
            <person name="Ohm R."/>
            <person name="Pangilinan J."/>
            <person name="Pereira M."/>
            <person name="Perotto S."/>
            <person name="Peter M."/>
            <person name="Riley R."/>
            <person name="Sitrit Y."/>
            <person name="Stielow B."/>
            <person name="Szollosi G."/>
            <person name="Zifcakova L."/>
            <person name="Stursova M."/>
            <person name="Spatafora J.W."/>
            <person name="Tedersoo L."/>
            <person name="Vaario L.-M."/>
            <person name="Yamada A."/>
            <person name="Yan M."/>
            <person name="Wang P."/>
            <person name="Xu J."/>
            <person name="Bruns T."/>
            <person name="Baldrian P."/>
            <person name="Vilgalys R."/>
            <person name="Henrissat B."/>
            <person name="Grigoriev I.V."/>
            <person name="Hibbett D."/>
            <person name="Nagy L.G."/>
            <person name="Martin F.M."/>
        </authorList>
    </citation>
    <scope>NUCLEOTIDE SEQUENCE</scope>
    <source>
        <strain evidence="1">Prilba</strain>
    </source>
</reference>
<dbReference type="Proteomes" id="UP000759537">
    <property type="component" value="Unassembled WGS sequence"/>
</dbReference>
<sequence length="52" mass="5793">KNTIASLIDTIYPGIYTPNHPDQYFSKHTILSSKNDDIDGLNTAVLEQFPGE</sequence>
<reference evidence="1" key="2">
    <citation type="journal article" date="2020" name="Nat. Commun.">
        <title>Large-scale genome sequencing of mycorrhizal fungi provides insights into the early evolution of symbiotic traits.</title>
        <authorList>
            <person name="Miyauchi S."/>
            <person name="Kiss E."/>
            <person name="Kuo A."/>
            <person name="Drula E."/>
            <person name="Kohler A."/>
            <person name="Sanchez-Garcia M."/>
            <person name="Morin E."/>
            <person name="Andreopoulos B."/>
            <person name="Barry K.W."/>
            <person name="Bonito G."/>
            <person name="Buee M."/>
            <person name="Carver A."/>
            <person name="Chen C."/>
            <person name="Cichocki N."/>
            <person name="Clum A."/>
            <person name="Culley D."/>
            <person name="Crous P.W."/>
            <person name="Fauchery L."/>
            <person name="Girlanda M."/>
            <person name="Hayes R.D."/>
            <person name="Keri Z."/>
            <person name="LaButti K."/>
            <person name="Lipzen A."/>
            <person name="Lombard V."/>
            <person name="Magnuson J."/>
            <person name="Maillard F."/>
            <person name="Murat C."/>
            <person name="Nolan M."/>
            <person name="Ohm R.A."/>
            <person name="Pangilinan J."/>
            <person name="Pereira M.F."/>
            <person name="Perotto S."/>
            <person name="Peter M."/>
            <person name="Pfister S."/>
            <person name="Riley R."/>
            <person name="Sitrit Y."/>
            <person name="Stielow J.B."/>
            <person name="Szollosi G."/>
            <person name="Zifcakova L."/>
            <person name="Stursova M."/>
            <person name="Spatafora J.W."/>
            <person name="Tedersoo L."/>
            <person name="Vaario L.M."/>
            <person name="Yamada A."/>
            <person name="Yan M."/>
            <person name="Wang P."/>
            <person name="Xu J."/>
            <person name="Bruns T."/>
            <person name="Baldrian P."/>
            <person name="Vilgalys R."/>
            <person name="Dunand C."/>
            <person name="Henrissat B."/>
            <person name="Grigoriev I.V."/>
            <person name="Hibbett D."/>
            <person name="Nagy L.G."/>
            <person name="Martin F.M."/>
        </authorList>
    </citation>
    <scope>NUCLEOTIDE SEQUENCE</scope>
    <source>
        <strain evidence="1">Prilba</strain>
    </source>
</reference>
<dbReference type="AlphaFoldDB" id="A0A9P5JWH8"/>
<comment type="caution">
    <text evidence="1">The sequence shown here is derived from an EMBL/GenBank/DDBJ whole genome shotgun (WGS) entry which is preliminary data.</text>
</comment>
<gene>
    <name evidence="1" type="ORF">DFH94DRAFT_603579</name>
</gene>
<evidence type="ECO:0008006" key="3">
    <source>
        <dbReference type="Google" id="ProtNLM"/>
    </source>
</evidence>
<proteinExistence type="predicted"/>
<evidence type="ECO:0000313" key="1">
    <source>
        <dbReference type="EMBL" id="KAF8467081.1"/>
    </source>
</evidence>